<evidence type="ECO:0000256" key="1">
    <source>
        <dbReference type="SAM" id="MobiDB-lite"/>
    </source>
</evidence>
<organism evidence="2">
    <name type="scientific">freshwater metagenome</name>
    <dbReference type="NCBI Taxonomy" id="449393"/>
    <lineage>
        <taxon>unclassified sequences</taxon>
        <taxon>metagenomes</taxon>
        <taxon>ecological metagenomes</taxon>
    </lineage>
</organism>
<name>A0A6J7E6M3_9ZZZZ</name>
<evidence type="ECO:0000313" key="2">
    <source>
        <dbReference type="EMBL" id="CAB4877728.1"/>
    </source>
</evidence>
<gene>
    <name evidence="2" type="ORF">UFOPK3402_01047</name>
</gene>
<proteinExistence type="predicted"/>
<feature type="region of interest" description="Disordered" evidence="1">
    <location>
        <begin position="1"/>
        <end position="76"/>
    </location>
</feature>
<reference evidence="2" key="1">
    <citation type="submission" date="2020-05" db="EMBL/GenBank/DDBJ databases">
        <authorList>
            <person name="Chiriac C."/>
            <person name="Salcher M."/>
            <person name="Ghai R."/>
            <person name="Kavagutti S V."/>
        </authorList>
    </citation>
    <scope>NUCLEOTIDE SEQUENCE</scope>
</reference>
<dbReference type="AlphaFoldDB" id="A0A6J7E6M3"/>
<feature type="compositionally biased region" description="Basic and acidic residues" evidence="1">
    <location>
        <begin position="28"/>
        <end position="76"/>
    </location>
</feature>
<sequence>MAPPPLRHLKAVEMQRRDIKPPLGAEPLEGRASVEVRAAPEDTGRAHHNRGVDDRRPPDESHGTAKTSKVTDEQVVGRHAKGRALGCCLSEVDRFDIGPQDVCDRRGVSVVHLEHGREVEVEVMGQELLGVDACEVGITVRLQVLIDEPVDLDPAAGVANLVAALRDRQLAASLVDVPQVDRLGDDRDAAGLGVGLHREELILVENPLREGHPAVDKPLVSVDLVDAHGVGDEIRTL</sequence>
<feature type="compositionally biased region" description="Basic and acidic residues" evidence="1">
    <location>
        <begin position="10"/>
        <end position="20"/>
    </location>
</feature>
<dbReference type="EMBL" id="CAFBLS010000120">
    <property type="protein sequence ID" value="CAB4877728.1"/>
    <property type="molecule type" value="Genomic_DNA"/>
</dbReference>
<protein>
    <submittedName>
        <fullName evidence="2">Unannotated protein</fullName>
    </submittedName>
</protein>
<accession>A0A6J7E6M3</accession>